<reference evidence="2" key="2">
    <citation type="submission" date="2025-08" db="UniProtKB">
        <authorList>
            <consortium name="Ensembl"/>
        </authorList>
    </citation>
    <scope>IDENTIFICATION</scope>
</reference>
<dbReference type="Ensembl" id="ENSSAUT00010028559.1">
    <property type="protein sequence ID" value="ENSSAUP00010027063.1"/>
    <property type="gene ID" value="ENSSAUG00010011704.1"/>
</dbReference>
<sequence length="282" mass="32342">MRKGLRSKTGSDPLKDDDTLKDDRKLESFKLAVSSMLATAMKEQQTFIEEQFAKFEERLDNIIAEVTKNSVEIKKLKTDHKGLSTQLTKSEQALQTTCCKLEANIAELEDRSRRDNVRIINLPEKVENGDAADFVSSSLSKWFPTLAGGKMEVMRAHRIGPERNTGSRTLICKMLRYTDRDRILRAARGSRIEVSGREVRFAADYSNYTIKRRRSFSQAMETARKQGFTPFLIYPAKLKLSRGSEVHLFETHAEAEDFLGTEQHPHHQNQNFPQTNYTQDCF</sequence>
<dbReference type="Gene3D" id="3.30.250.20">
    <property type="entry name" value="L1 transposable element, C-terminal domain"/>
    <property type="match status" value="1"/>
</dbReference>
<evidence type="ECO:0000256" key="1">
    <source>
        <dbReference type="SAM" id="MobiDB-lite"/>
    </source>
</evidence>
<protein>
    <recommendedName>
        <fullName evidence="4">L1 transposable element RRM domain-containing protein</fullName>
    </recommendedName>
</protein>
<proteinExistence type="predicted"/>
<dbReference type="Gene3D" id="3.30.70.1820">
    <property type="entry name" value="L1 transposable element, RRM domain"/>
    <property type="match status" value="1"/>
</dbReference>
<evidence type="ECO:0008006" key="4">
    <source>
        <dbReference type="Google" id="ProtNLM"/>
    </source>
</evidence>
<dbReference type="AlphaFoldDB" id="A0A671VJH2"/>
<evidence type="ECO:0000313" key="2">
    <source>
        <dbReference type="Ensembl" id="ENSSAUP00010027063.1"/>
    </source>
</evidence>
<evidence type="ECO:0000313" key="3">
    <source>
        <dbReference type="Proteomes" id="UP000472265"/>
    </source>
</evidence>
<name>A0A671VJH2_SPAAU</name>
<feature type="region of interest" description="Disordered" evidence="1">
    <location>
        <begin position="1"/>
        <end position="20"/>
    </location>
</feature>
<dbReference type="InterPro" id="IPR042566">
    <property type="entry name" value="L1_C"/>
</dbReference>
<reference evidence="2" key="1">
    <citation type="submission" date="2021-04" db="EMBL/GenBank/DDBJ databases">
        <authorList>
            <consortium name="Wellcome Sanger Institute Data Sharing"/>
        </authorList>
    </citation>
    <scope>NUCLEOTIDE SEQUENCE [LARGE SCALE GENOMIC DNA]</scope>
</reference>
<accession>A0A671VJH2</accession>
<dbReference type="InterPro" id="IPR004244">
    <property type="entry name" value="Transposase_22"/>
</dbReference>
<keyword evidence="3" id="KW-1185">Reference proteome</keyword>
<dbReference type="PANTHER" id="PTHR11505">
    <property type="entry name" value="L1 TRANSPOSABLE ELEMENT-RELATED"/>
    <property type="match status" value="1"/>
</dbReference>
<dbReference type="GeneTree" id="ENSGT00990000204458"/>
<dbReference type="InParanoid" id="A0A671VJH2"/>
<reference evidence="2" key="3">
    <citation type="submission" date="2025-09" db="UniProtKB">
        <authorList>
            <consortium name="Ensembl"/>
        </authorList>
    </citation>
    <scope>IDENTIFICATION</scope>
</reference>
<dbReference type="OMA" id="PMEANTE"/>
<organism evidence="2 3">
    <name type="scientific">Sparus aurata</name>
    <name type="common">Gilthead sea bream</name>
    <dbReference type="NCBI Taxonomy" id="8175"/>
    <lineage>
        <taxon>Eukaryota</taxon>
        <taxon>Metazoa</taxon>
        <taxon>Chordata</taxon>
        <taxon>Craniata</taxon>
        <taxon>Vertebrata</taxon>
        <taxon>Euteleostomi</taxon>
        <taxon>Actinopterygii</taxon>
        <taxon>Neopterygii</taxon>
        <taxon>Teleostei</taxon>
        <taxon>Neoteleostei</taxon>
        <taxon>Acanthomorphata</taxon>
        <taxon>Eupercaria</taxon>
        <taxon>Spariformes</taxon>
        <taxon>Sparidae</taxon>
        <taxon>Sparus</taxon>
    </lineage>
</organism>
<feature type="region of interest" description="Disordered" evidence="1">
    <location>
        <begin position="263"/>
        <end position="282"/>
    </location>
</feature>
<dbReference type="Proteomes" id="UP000472265">
    <property type="component" value="Chromosome 19"/>
</dbReference>